<dbReference type="CDD" id="cd00408">
    <property type="entry name" value="DHDPS-like"/>
    <property type="match status" value="1"/>
</dbReference>
<dbReference type="PRINTS" id="PR00146">
    <property type="entry name" value="DHPICSNTHASE"/>
</dbReference>
<dbReference type="PANTHER" id="PTHR42849">
    <property type="entry name" value="N-ACETYLNEURAMINATE LYASE"/>
    <property type="match status" value="1"/>
</dbReference>
<name>A0A644WCM5_9ZZZZ</name>
<dbReference type="GO" id="GO:0019262">
    <property type="term" value="P:N-acetylneuraminate catabolic process"/>
    <property type="evidence" value="ECO:0007669"/>
    <property type="project" value="TreeGrafter"/>
</dbReference>
<dbReference type="InterPro" id="IPR002220">
    <property type="entry name" value="DapA-like"/>
</dbReference>
<dbReference type="GO" id="GO:0008747">
    <property type="term" value="F:N-acetylneuraminate lyase activity"/>
    <property type="evidence" value="ECO:0007669"/>
    <property type="project" value="TreeGrafter"/>
</dbReference>
<protein>
    <submittedName>
        <fullName evidence="1">4-hydroxy-tetrahydrodipicolinate synthase</fullName>
        <ecNumber evidence="1">4.3.3.7</ecNumber>
    </submittedName>
</protein>
<dbReference type="EMBL" id="VSSQ01000782">
    <property type="protein sequence ID" value="MPM01231.1"/>
    <property type="molecule type" value="Genomic_DNA"/>
</dbReference>
<dbReference type="PANTHER" id="PTHR42849:SF1">
    <property type="entry name" value="N-ACETYLNEURAMINATE LYASE"/>
    <property type="match status" value="1"/>
</dbReference>
<dbReference type="Gene3D" id="3.20.20.70">
    <property type="entry name" value="Aldolase class I"/>
    <property type="match status" value="1"/>
</dbReference>
<dbReference type="EC" id="4.3.3.7" evidence="1"/>
<sequence>MNFEAKGIITAMVTPLTADYKIHEKGLRKLVNYMIDGGVHGLFVVGTSGEFYGFSPEQRRDAFQICIDEAKGRVPVYAGVNGITTAEAIGYAQMAEEAGADAISVLTPMFISVTQAELYQHYADIAASTKLPMLLYNNVGKTNVNIGVDTAVKLSKIKNIVGVKDSSGDFTLTSEYIRNTYQGGKPFYVLSGRDTLIHACLCYGGHGAITACANIAPRLMADIYDKYVAGDVAGSLEAQYKIAPVRMAFNLGSYPTILKESLELLGIDAGPCFAPVGPMSVESKELLKKALIQAGVLA</sequence>
<evidence type="ECO:0000313" key="1">
    <source>
        <dbReference type="EMBL" id="MPM01231.1"/>
    </source>
</evidence>
<proteinExistence type="predicted"/>
<dbReference type="PIRSF" id="PIRSF001365">
    <property type="entry name" value="DHDPS"/>
    <property type="match status" value="1"/>
</dbReference>
<comment type="caution">
    <text evidence="1">The sequence shown here is derived from an EMBL/GenBank/DDBJ whole genome shotgun (WGS) entry which is preliminary data.</text>
</comment>
<dbReference type="SUPFAM" id="SSF51569">
    <property type="entry name" value="Aldolase"/>
    <property type="match status" value="1"/>
</dbReference>
<dbReference type="InterPro" id="IPR013785">
    <property type="entry name" value="Aldolase_TIM"/>
</dbReference>
<dbReference type="SMART" id="SM01130">
    <property type="entry name" value="DHDPS"/>
    <property type="match status" value="1"/>
</dbReference>
<keyword evidence="1" id="KW-0456">Lyase</keyword>
<dbReference type="GO" id="GO:0008840">
    <property type="term" value="F:4-hydroxy-tetrahydrodipicolinate synthase activity"/>
    <property type="evidence" value="ECO:0007669"/>
    <property type="project" value="UniProtKB-EC"/>
</dbReference>
<dbReference type="AlphaFoldDB" id="A0A644WCM5"/>
<gene>
    <name evidence="1" type="primary">dapA_20</name>
    <name evidence="1" type="ORF">SDC9_47469</name>
</gene>
<dbReference type="GO" id="GO:0005829">
    <property type="term" value="C:cytosol"/>
    <property type="evidence" value="ECO:0007669"/>
    <property type="project" value="TreeGrafter"/>
</dbReference>
<accession>A0A644WCM5</accession>
<organism evidence="1">
    <name type="scientific">bioreactor metagenome</name>
    <dbReference type="NCBI Taxonomy" id="1076179"/>
    <lineage>
        <taxon>unclassified sequences</taxon>
        <taxon>metagenomes</taxon>
        <taxon>ecological metagenomes</taxon>
    </lineage>
</organism>
<reference evidence="1" key="1">
    <citation type="submission" date="2019-08" db="EMBL/GenBank/DDBJ databases">
        <authorList>
            <person name="Kucharzyk K."/>
            <person name="Murdoch R.W."/>
            <person name="Higgins S."/>
            <person name="Loffler F."/>
        </authorList>
    </citation>
    <scope>NUCLEOTIDE SEQUENCE</scope>
</reference>
<dbReference type="Pfam" id="PF00701">
    <property type="entry name" value="DHDPS"/>
    <property type="match status" value="1"/>
</dbReference>